<gene>
    <name evidence="1" type="ORF">AAW00_04255</name>
</gene>
<dbReference type="Proteomes" id="UP000053464">
    <property type="component" value="Unassembled WGS sequence"/>
</dbReference>
<comment type="caution">
    <text evidence="1">The sequence shown here is derived from an EMBL/GenBank/DDBJ whole genome shotgun (WGS) entry which is preliminary data.</text>
</comment>
<name>A0A0G9MYL4_9SPHN</name>
<dbReference type="Gene3D" id="1.10.8.290">
    <property type="entry name" value="uncharacterized protein sp1917 domain"/>
    <property type="match status" value="1"/>
</dbReference>
<dbReference type="PATRIC" id="fig|1581420.6.peg.860"/>
<dbReference type="InterPro" id="IPR023204">
    <property type="entry name" value="SP1917_dom_sf"/>
</dbReference>
<organism evidence="1 2">
    <name type="scientific">Aurantiacibacter luteus</name>
    <dbReference type="NCBI Taxonomy" id="1581420"/>
    <lineage>
        <taxon>Bacteria</taxon>
        <taxon>Pseudomonadati</taxon>
        <taxon>Pseudomonadota</taxon>
        <taxon>Alphaproteobacteria</taxon>
        <taxon>Sphingomonadales</taxon>
        <taxon>Erythrobacteraceae</taxon>
        <taxon>Aurantiacibacter</taxon>
    </lineage>
</organism>
<dbReference type="STRING" id="1581420.AAW00_04255"/>
<evidence type="ECO:0000313" key="1">
    <source>
        <dbReference type="EMBL" id="KLE35629.1"/>
    </source>
</evidence>
<dbReference type="AlphaFoldDB" id="A0A0G9MYL4"/>
<dbReference type="Pfam" id="PF09966">
    <property type="entry name" value="DUF2200"/>
    <property type="match status" value="1"/>
</dbReference>
<keyword evidence="2" id="KW-1185">Reference proteome</keyword>
<dbReference type="EMBL" id="LBHB01000001">
    <property type="protein sequence ID" value="KLE35629.1"/>
    <property type="molecule type" value="Genomic_DNA"/>
</dbReference>
<dbReference type="InterPro" id="IPR014580">
    <property type="entry name" value="UCP033199"/>
</dbReference>
<dbReference type="OrthoDB" id="3192540at2"/>
<evidence type="ECO:0000313" key="2">
    <source>
        <dbReference type="Proteomes" id="UP000053464"/>
    </source>
</evidence>
<accession>A0A0G9MYL4</accession>
<dbReference type="RefSeq" id="WP_047003033.1">
    <property type="nucleotide sequence ID" value="NZ_LBHB01000001.1"/>
</dbReference>
<proteinExistence type="predicted"/>
<protein>
    <recommendedName>
        <fullName evidence="3">DUF2200 domain-containing protein</fullName>
    </recommendedName>
</protein>
<evidence type="ECO:0008006" key="3">
    <source>
        <dbReference type="Google" id="ProtNLM"/>
    </source>
</evidence>
<sequence length="118" mass="13102">MAQSHRIYAKPFAKVYPAYVAKAERKGRTKAEVDEIICWQTGYDEAGLAAAIDDGRDFAAFFAQAPAPKPDRLLVTGKVCGVQVEALEDPLMREIRILDKLVDELAKGRPMAKILRRA</sequence>
<dbReference type="PIRSF" id="PIRSF033199">
    <property type="entry name" value="UCP033199"/>
    <property type="match status" value="1"/>
</dbReference>
<reference evidence="1 2" key="1">
    <citation type="submission" date="2015-04" db="EMBL/GenBank/DDBJ databases">
        <title>The draft genome sequence of Erythrobacter luteus KA37.</title>
        <authorList>
            <person name="Zhuang L."/>
            <person name="Liu Y."/>
            <person name="Shao Z."/>
        </authorList>
    </citation>
    <scope>NUCLEOTIDE SEQUENCE [LARGE SCALE GENOMIC DNA]</scope>
    <source>
        <strain evidence="1 2">KA37</strain>
    </source>
</reference>